<feature type="transmembrane region" description="Helical" evidence="1">
    <location>
        <begin position="154"/>
        <end position="187"/>
    </location>
</feature>
<feature type="transmembrane region" description="Helical" evidence="1">
    <location>
        <begin position="122"/>
        <end position="142"/>
    </location>
</feature>
<keyword evidence="1" id="KW-1133">Transmembrane helix</keyword>
<evidence type="ECO:0000313" key="2">
    <source>
        <dbReference type="EMBL" id="QPD04886.1"/>
    </source>
</evidence>
<proteinExistence type="predicted"/>
<dbReference type="Proteomes" id="UP000593737">
    <property type="component" value="Chromosome"/>
</dbReference>
<keyword evidence="1" id="KW-0812">Transmembrane</keyword>
<accession>A0A7S8FFK1</accession>
<dbReference type="KEGG" id="nkf:Nkreftii_002660"/>
<feature type="transmembrane region" description="Helical" evidence="1">
    <location>
        <begin position="207"/>
        <end position="233"/>
    </location>
</feature>
<dbReference type="AlphaFoldDB" id="A0A7S8FFK1"/>
<organism evidence="2 3">
    <name type="scientific">Candidatus Nitrospira kreftii</name>
    <dbReference type="NCBI Taxonomy" id="2652173"/>
    <lineage>
        <taxon>Bacteria</taxon>
        <taxon>Pseudomonadati</taxon>
        <taxon>Nitrospirota</taxon>
        <taxon>Nitrospiria</taxon>
        <taxon>Nitrospirales</taxon>
        <taxon>Nitrospiraceae</taxon>
        <taxon>Nitrospira</taxon>
    </lineage>
</organism>
<reference evidence="2 3" key="1">
    <citation type="journal article" date="2020" name="ISME J.">
        <title>Enrichment and physiological characterization of a novel comammox Nitrospira indicates ammonium inhibition of complete nitrification.</title>
        <authorList>
            <person name="Sakoula D."/>
            <person name="Koch H."/>
            <person name="Frank J."/>
            <person name="Jetten M.S.M."/>
            <person name="van Kessel M.A.H.J."/>
            <person name="Lucker S."/>
        </authorList>
    </citation>
    <scope>NUCLEOTIDE SEQUENCE [LARGE SCALE GENOMIC DNA]</scope>
    <source>
        <strain evidence="2">Comreactor17</strain>
    </source>
</reference>
<evidence type="ECO:0000313" key="3">
    <source>
        <dbReference type="Proteomes" id="UP000593737"/>
    </source>
</evidence>
<gene>
    <name evidence="2" type="ORF">Nkreftii_002660</name>
</gene>
<dbReference type="EMBL" id="CP047423">
    <property type="protein sequence ID" value="QPD04886.1"/>
    <property type="molecule type" value="Genomic_DNA"/>
</dbReference>
<evidence type="ECO:0000256" key="1">
    <source>
        <dbReference type="SAM" id="Phobius"/>
    </source>
</evidence>
<protein>
    <submittedName>
        <fullName evidence="2">Uncharacterized protein</fullName>
    </submittedName>
</protein>
<keyword evidence="1" id="KW-0472">Membrane</keyword>
<sequence length="238" mass="25988">MKALVIVLILLFGISSNVEAKVKIPIPWGTIEELHKIQSVEIPGLEDAYFGYSTIKHHFLYVFGLYIETKGYVIGVGPESDQRGEYIDQSAVDNLRTLKVIPEGLSSEPSLSAYDILSGFSFWWILGGGTGIIFLWGFFGRLVTGEFGLARTYWLYGVAVGFAVGLAMNLITSIGLLAIILLIYTAYETLVLIGAWRAANKYIGSFVWVVLAKVAVVFGGVGLAGILIQVWLLQSGDN</sequence>
<name>A0A7S8FFK1_9BACT</name>